<dbReference type="CDD" id="cd00086">
    <property type="entry name" value="homeodomain"/>
    <property type="match status" value="1"/>
</dbReference>
<dbReference type="GO" id="GO:0016459">
    <property type="term" value="C:myosin complex"/>
    <property type="evidence" value="ECO:0007669"/>
    <property type="project" value="InterPro"/>
</dbReference>
<feature type="DNA-binding region" description="Homeobox" evidence="6">
    <location>
        <begin position="205"/>
        <end position="267"/>
    </location>
</feature>
<dbReference type="GO" id="GO:0000987">
    <property type="term" value="F:cis-regulatory region sequence-specific DNA binding"/>
    <property type="evidence" value="ECO:0007669"/>
    <property type="project" value="UniProtKB-ARBA"/>
</dbReference>
<keyword evidence="4 6" id="KW-0371">Homeobox</keyword>
<feature type="domain" description="Homeobox" evidence="8">
    <location>
        <begin position="203"/>
        <end position="266"/>
    </location>
</feature>
<dbReference type="InterPro" id="IPR027417">
    <property type="entry name" value="P-loop_NTPase"/>
</dbReference>
<evidence type="ECO:0000256" key="1">
    <source>
        <dbReference type="ARBA" id="ARBA00004123"/>
    </source>
</evidence>
<keyword evidence="3 6" id="KW-0238">DNA-binding</keyword>
<dbReference type="InterPro" id="IPR001609">
    <property type="entry name" value="Myosin_head_motor_dom-like"/>
</dbReference>
<dbReference type="SMART" id="SM00389">
    <property type="entry name" value="HOX"/>
    <property type="match status" value="1"/>
</dbReference>
<comment type="similarity">
    <text evidence="2">Belongs to the TALE/PBX homeobox family.</text>
</comment>
<evidence type="ECO:0000313" key="11">
    <source>
        <dbReference type="Proteomes" id="UP001175271"/>
    </source>
</evidence>
<evidence type="ECO:0000256" key="5">
    <source>
        <dbReference type="ARBA" id="ARBA00023242"/>
    </source>
</evidence>
<organism evidence="10 11">
    <name type="scientific">Steinernema hermaphroditum</name>
    <dbReference type="NCBI Taxonomy" id="289476"/>
    <lineage>
        <taxon>Eukaryota</taxon>
        <taxon>Metazoa</taxon>
        <taxon>Ecdysozoa</taxon>
        <taxon>Nematoda</taxon>
        <taxon>Chromadorea</taxon>
        <taxon>Rhabditida</taxon>
        <taxon>Tylenchina</taxon>
        <taxon>Panagrolaimomorpha</taxon>
        <taxon>Strongyloidoidea</taxon>
        <taxon>Steinernematidae</taxon>
        <taxon>Steinernema</taxon>
    </lineage>
</organism>
<name>A0AA39H003_9BILA</name>
<dbReference type="SUPFAM" id="SSF46689">
    <property type="entry name" value="Homeodomain-like"/>
    <property type="match status" value="1"/>
</dbReference>
<sequence length="821" mass="92675">MSSVSHEICDSIVGTDNCGGFSCSHTSALSPFDELIHQLHNVISLPPSESVSYAMQANPYHQAMFSVLCDKKLPQIPKDDSVTQRSMEQSNKLDSMIHEFYQFPNDEGASSSMEDDQSLADYKSALEDVRVELIHHSGRMAQHGMDISSRLKEILERHRHSRPISLLDMEKSVEILESKHLHCQNELKQIMCHKLMLNRSKLDESRKKRRNFSKHATQILTRYFNSHVDTPYPSEEDKAKLALECNITVAQVSNWFGNKRIRYKRSLNNISQALPPYNSSEAIHTDQPSRTDPYSNTKLCSTVSDKWIKCSKITAVDDHLDEMCSKFRENICWFELEGKRDYLFVNPYNDLNDTKCRSYNAMERLIKDIFDNHCCTVLFCGDANSGKSYLAEMLVTELSMKLSGISTMLSSAMLIINALTNVRTETGQYSSISTNEYKLIMKDGCLSHVSIDICMTELSPIAQGDLKLCDILMKGLTAPQDREKYYLDPIDTDNSSVDMPRHMRDLQLAFSVLSVSSTDVFRVISACLHLRKIVLTETAAGVETLNIKEVEHAAHLLGISPIKLYLCIVQPSDKHRSIEQAKVGLENLIKSLYQRCSWSVFRRINIVLQHYCSAQSNSSLISDGESSANDSGIELHSKDLTLTVIDCFGISKRRPQFSTFLRNMAAERMSCLKEGEKHPQLQFSELNLVCQIMRQAIGLHQSAVRKTETPSFASLAKNIEKKSRLLSLYKSNLMVNHFDGRLPVTYDTNDFISSNSSAIPASAVDLFNCSDCTFAFVRHLYTNDTHNVSATCQSSVPVHTPFSHCGSETTRETSPYAILLL</sequence>
<dbReference type="InterPro" id="IPR005542">
    <property type="entry name" value="PBX_PBC_dom"/>
</dbReference>
<dbReference type="GO" id="GO:0005634">
    <property type="term" value="C:nucleus"/>
    <property type="evidence" value="ECO:0007669"/>
    <property type="project" value="UniProtKB-SubCell"/>
</dbReference>
<feature type="domain" description="PBC" evidence="9">
    <location>
        <begin position="23"/>
        <end position="204"/>
    </location>
</feature>
<evidence type="ECO:0000259" key="8">
    <source>
        <dbReference type="PROSITE" id="PS50071"/>
    </source>
</evidence>
<dbReference type="PROSITE" id="PS50071">
    <property type="entry name" value="HOMEOBOX_2"/>
    <property type="match status" value="1"/>
</dbReference>
<dbReference type="InterPro" id="IPR001356">
    <property type="entry name" value="HD"/>
</dbReference>
<keyword evidence="5 6" id="KW-0539">Nucleus</keyword>
<dbReference type="PANTHER" id="PTHR11850">
    <property type="entry name" value="HOMEOBOX PROTEIN TRANSCRIPTION FACTORS"/>
    <property type="match status" value="1"/>
</dbReference>
<dbReference type="Gene3D" id="1.20.58.530">
    <property type="match status" value="1"/>
</dbReference>
<evidence type="ECO:0000256" key="2">
    <source>
        <dbReference type="ARBA" id="ARBA00007601"/>
    </source>
</evidence>
<dbReference type="InterPro" id="IPR009057">
    <property type="entry name" value="Homeodomain-like_sf"/>
</dbReference>
<protein>
    <recommendedName>
        <fullName evidence="12">Homeobox domain-containing protein</fullName>
    </recommendedName>
</protein>
<dbReference type="InterPro" id="IPR050224">
    <property type="entry name" value="TALE_homeobox"/>
</dbReference>
<reference evidence="10" key="1">
    <citation type="submission" date="2023-06" db="EMBL/GenBank/DDBJ databases">
        <title>Genomic analysis of the entomopathogenic nematode Steinernema hermaphroditum.</title>
        <authorList>
            <person name="Schwarz E.M."/>
            <person name="Heppert J.K."/>
            <person name="Baniya A."/>
            <person name="Schwartz H.T."/>
            <person name="Tan C.-H."/>
            <person name="Antoshechkin I."/>
            <person name="Sternberg P.W."/>
            <person name="Goodrich-Blair H."/>
            <person name="Dillman A.R."/>
        </authorList>
    </citation>
    <scope>NUCLEOTIDE SEQUENCE</scope>
    <source>
        <strain evidence="10">PS9179</strain>
        <tissue evidence="10">Whole animal</tissue>
    </source>
</reference>
<evidence type="ECO:0000256" key="4">
    <source>
        <dbReference type="ARBA" id="ARBA00023155"/>
    </source>
</evidence>
<dbReference type="Pfam" id="PF03792">
    <property type="entry name" value="PBC"/>
    <property type="match status" value="1"/>
</dbReference>
<evidence type="ECO:0000259" key="9">
    <source>
        <dbReference type="PROSITE" id="PS51978"/>
    </source>
</evidence>
<evidence type="ECO:0008006" key="12">
    <source>
        <dbReference type="Google" id="ProtNLM"/>
    </source>
</evidence>
<gene>
    <name evidence="10" type="ORF">QR680_001818</name>
</gene>
<dbReference type="Gene3D" id="1.20.120.720">
    <property type="entry name" value="Myosin VI head, motor domain, U50 subdomain"/>
    <property type="match status" value="1"/>
</dbReference>
<dbReference type="SUPFAM" id="SSF52540">
    <property type="entry name" value="P-loop containing nucleoside triphosphate hydrolases"/>
    <property type="match status" value="1"/>
</dbReference>
<evidence type="ECO:0000256" key="3">
    <source>
        <dbReference type="ARBA" id="ARBA00023125"/>
    </source>
</evidence>
<dbReference type="PROSITE" id="PS51978">
    <property type="entry name" value="PBC"/>
    <property type="match status" value="1"/>
</dbReference>
<dbReference type="PROSITE" id="PS00027">
    <property type="entry name" value="HOMEOBOX_1"/>
    <property type="match status" value="1"/>
</dbReference>
<dbReference type="GO" id="GO:0003774">
    <property type="term" value="F:cytoskeletal motor activity"/>
    <property type="evidence" value="ECO:0007669"/>
    <property type="project" value="InterPro"/>
</dbReference>
<evidence type="ECO:0000256" key="6">
    <source>
        <dbReference type="PROSITE-ProRule" id="PRU00108"/>
    </source>
</evidence>
<dbReference type="EMBL" id="JAUCMV010000005">
    <property type="protein sequence ID" value="KAK0396698.1"/>
    <property type="molecule type" value="Genomic_DNA"/>
</dbReference>
<evidence type="ECO:0000256" key="7">
    <source>
        <dbReference type="RuleBase" id="RU000682"/>
    </source>
</evidence>
<dbReference type="Gene3D" id="1.10.10.60">
    <property type="entry name" value="Homeodomain-like"/>
    <property type="match status" value="1"/>
</dbReference>
<dbReference type="GO" id="GO:0000981">
    <property type="term" value="F:DNA-binding transcription factor activity, RNA polymerase II-specific"/>
    <property type="evidence" value="ECO:0007669"/>
    <property type="project" value="InterPro"/>
</dbReference>
<dbReference type="GO" id="GO:0005524">
    <property type="term" value="F:ATP binding"/>
    <property type="evidence" value="ECO:0007669"/>
    <property type="project" value="InterPro"/>
</dbReference>
<dbReference type="SMART" id="SM00242">
    <property type="entry name" value="MYSc"/>
    <property type="match status" value="1"/>
</dbReference>
<dbReference type="AlphaFoldDB" id="A0AA39H003"/>
<dbReference type="InterPro" id="IPR017970">
    <property type="entry name" value="Homeobox_CS"/>
</dbReference>
<proteinExistence type="inferred from homology"/>
<dbReference type="Pfam" id="PF00046">
    <property type="entry name" value="Homeodomain"/>
    <property type="match status" value="1"/>
</dbReference>
<accession>A0AA39H003</accession>
<comment type="subcellular location">
    <subcellularLocation>
        <location evidence="1 6 7">Nucleus</location>
    </subcellularLocation>
</comment>
<evidence type="ECO:0000313" key="10">
    <source>
        <dbReference type="EMBL" id="KAK0396698.1"/>
    </source>
</evidence>
<comment type="caution">
    <text evidence="10">The sequence shown here is derived from an EMBL/GenBank/DDBJ whole genome shotgun (WGS) entry which is preliminary data.</text>
</comment>
<keyword evidence="11" id="KW-1185">Reference proteome</keyword>
<dbReference type="Proteomes" id="UP001175271">
    <property type="component" value="Unassembled WGS sequence"/>
</dbReference>